<dbReference type="Proteomes" id="UP000728032">
    <property type="component" value="Unassembled WGS sequence"/>
</dbReference>
<dbReference type="GO" id="GO:0000118">
    <property type="term" value="C:histone deacetylase complex"/>
    <property type="evidence" value="ECO:0007669"/>
    <property type="project" value="TreeGrafter"/>
</dbReference>
<dbReference type="GO" id="GO:0040029">
    <property type="term" value="P:epigenetic regulation of gene expression"/>
    <property type="evidence" value="ECO:0007669"/>
    <property type="project" value="TreeGrafter"/>
</dbReference>
<sequence length="810" mass="91825">MSEHRCLWDDNYEENPKRFTHTLNRFQELELIDRCQALTPRKATEEEILRIHSSDHITDMKSTENVEDVELLEEKSSHFDAVYFHPKTYELALYSAGSTIDLMNDIVCGKIRNGFALVRPPGHHAMRSEPCGSGSYHRYCIFNNVAIGAAHCLNNLGVERILIVDWDVHHGQVVFFNTAVSLKCTIISVTERPLNTRFMTTREFSTSLSIATKWEPFGDNYNFIGGEKAKGFNVNVPLNETEMKNSDYLAVFHNLLLPIAYEFNPQLVIVSAGYDAAIGCPEGEMCLTPALYSHLCHSLMSLANGKVAVVIEGGYCIPSLAESAALTLRALLGDPCPLMEDLTPLKDSLVKSVLDVIYVLRPYWKCLQMQGVFDRHSVNESFRREHLPFIEYKGKMALIEKPTKYPTRDCYPIQSETQKSYFVNEINRLIAITDLSRKYSQKRTCIAYDEAMTKHKCRTTHPERPSRITFIIEKLKSDKLFDECLHLETRSATEEELSLVHSKEHIEMMKSTQHLSDKELKKLSNKYDSVYLTRETYSAAKLAVGNVLQVVDSVLTDQCLNGFACVRPPGHHSSQTTASGFCCFNNVSIAAKYAINKYNKNRILIIDWDVHHGDGTQKIFENDDKVLYISLHRYDFADFFPQSIQSNYNIRKNVVNIPWNGGPMTQSEYLLAFFNVVLPVSYEFNPDLVFISAGFDAAIIQWELINHIVQPDDPLGEYQLSPQVFGHMTHMLSRLANGKVIVCLEGGYNLISNGLCAAECVSTLLGRPVVPLTCTQYNPSAIETLKCVVGFHSTNWRNLTFDFDLPESLI</sequence>
<feature type="domain" description="Histone deacetylase" evidence="2">
    <location>
        <begin position="14"/>
        <end position="330"/>
    </location>
</feature>
<organism evidence="3">
    <name type="scientific">Oppiella nova</name>
    <dbReference type="NCBI Taxonomy" id="334625"/>
    <lineage>
        <taxon>Eukaryota</taxon>
        <taxon>Metazoa</taxon>
        <taxon>Ecdysozoa</taxon>
        <taxon>Arthropoda</taxon>
        <taxon>Chelicerata</taxon>
        <taxon>Arachnida</taxon>
        <taxon>Acari</taxon>
        <taxon>Acariformes</taxon>
        <taxon>Sarcoptiformes</taxon>
        <taxon>Oribatida</taxon>
        <taxon>Brachypylina</taxon>
        <taxon>Oppioidea</taxon>
        <taxon>Oppiidae</taxon>
        <taxon>Oppiella</taxon>
    </lineage>
</organism>
<dbReference type="Gene3D" id="3.40.800.20">
    <property type="entry name" value="Histone deacetylase domain"/>
    <property type="match status" value="2"/>
</dbReference>
<dbReference type="PRINTS" id="PR01270">
    <property type="entry name" value="HDASUPER"/>
</dbReference>
<dbReference type="InterPro" id="IPR000286">
    <property type="entry name" value="HDACs"/>
</dbReference>
<dbReference type="PANTHER" id="PTHR10625">
    <property type="entry name" value="HISTONE DEACETYLASE HDAC1-RELATED"/>
    <property type="match status" value="1"/>
</dbReference>
<keyword evidence="4" id="KW-1185">Reference proteome</keyword>
<comment type="catalytic activity">
    <reaction evidence="1">
        <text>N(6)-acetyl-L-lysyl-[histone] + H2O = L-lysyl-[histone] + acetate</text>
        <dbReference type="Rhea" id="RHEA:58196"/>
        <dbReference type="Rhea" id="RHEA-COMP:9845"/>
        <dbReference type="Rhea" id="RHEA-COMP:11338"/>
        <dbReference type="ChEBI" id="CHEBI:15377"/>
        <dbReference type="ChEBI" id="CHEBI:29969"/>
        <dbReference type="ChEBI" id="CHEBI:30089"/>
        <dbReference type="ChEBI" id="CHEBI:61930"/>
        <dbReference type="EC" id="3.5.1.98"/>
    </reaction>
</comment>
<reference evidence="3" key="1">
    <citation type="submission" date="2020-11" db="EMBL/GenBank/DDBJ databases">
        <authorList>
            <person name="Tran Van P."/>
        </authorList>
    </citation>
    <scope>NUCLEOTIDE SEQUENCE</scope>
</reference>
<name>A0A7R9QLU7_9ACAR</name>
<evidence type="ECO:0000256" key="1">
    <source>
        <dbReference type="ARBA" id="ARBA00048287"/>
    </source>
</evidence>
<proteinExistence type="predicted"/>
<dbReference type="InterPro" id="IPR023801">
    <property type="entry name" value="His_deacetylse_dom"/>
</dbReference>
<accession>A0A7R9QLU7</accession>
<dbReference type="GO" id="GO:0141221">
    <property type="term" value="F:histone deacetylase activity, hydrolytic mechanism"/>
    <property type="evidence" value="ECO:0007669"/>
    <property type="project" value="UniProtKB-EC"/>
</dbReference>
<dbReference type="InterPro" id="IPR023696">
    <property type="entry name" value="Ureohydrolase_dom_sf"/>
</dbReference>
<gene>
    <name evidence="3" type="ORF">ONB1V03_LOCUS7057</name>
</gene>
<evidence type="ECO:0000313" key="4">
    <source>
        <dbReference type="Proteomes" id="UP000728032"/>
    </source>
</evidence>
<dbReference type="AlphaFoldDB" id="A0A7R9QLU7"/>
<evidence type="ECO:0000313" key="3">
    <source>
        <dbReference type="EMBL" id="CAD7649029.1"/>
    </source>
</evidence>
<dbReference type="SUPFAM" id="SSF52768">
    <property type="entry name" value="Arginase/deacetylase"/>
    <property type="match status" value="2"/>
</dbReference>
<dbReference type="InterPro" id="IPR037138">
    <property type="entry name" value="His_deacetylse_dom_sf"/>
</dbReference>
<evidence type="ECO:0000259" key="2">
    <source>
        <dbReference type="Pfam" id="PF00850"/>
    </source>
</evidence>
<dbReference type="OrthoDB" id="424012at2759"/>
<feature type="domain" description="Histone deacetylase" evidence="2">
    <location>
        <begin position="461"/>
        <end position="763"/>
    </location>
</feature>
<dbReference type="Pfam" id="PF00850">
    <property type="entry name" value="Hist_deacetyl"/>
    <property type="match status" value="2"/>
</dbReference>
<dbReference type="PANTHER" id="PTHR10625:SF38">
    <property type="entry name" value="HISTONE DEACETYLASE 6, ISOFORM G"/>
    <property type="match status" value="1"/>
</dbReference>
<dbReference type="EMBL" id="CAJPVJ010003431">
    <property type="protein sequence ID" value="CAG2167554.1"/>
    <property type="molecule type" value="Genomic_DNA"/>
</dbReference>
<dbReference type="EMBL" id="OC918256">
    <property type="protein sequence ID" value="CAD7649029.1"/>
    <property type="molecule type" value="Genomic_DNA"/>
</dbReference>
<protein>
    <recommendedName>
        <fullName evidence="2">Histone deacetylase domain-containing protein</fullName>
    </recommendedName>
</protein>